<organism evidence="2 3">
    <name type="scientific">Trichomonas vaginalis (strain ATCC PRA-98 / G3)</name>
    <dbReference type="NCBI Taxonomy" id="412133"/>
    <lineage>
        <taxon>Eukaryota</taxon>
        <taxon>Metamonada</taxon>
        <taxon>Parabasalia</taxon>
        <taxon>Trichomonadida</taxon>
        <taxon>Trichomonadidae</taxon>
        <taxon>Trichomonas</taxon>
    </lineage>
</organism>
<reference evidence="2" key="1">
    <citation type="submission" date="2006-10" db="EMBL/GenBank/DDBJ databases">
        <authorList>
            <person name="Amadeo P."/>
            <person name="Zhao Q."/>
            <person name="Wortman J."/>
            <person name="Fraser-Liggett C."/>
            <person name="Carlton J."/>
        </authorList>
    </citation>
    <scope>NUCLEOTIDE SEQUENCE</scope>
    <source>
        <strain evidence="2">G3</strain>
    </source>
</reference>
<dbReference type="SMR" id="A2F6E2"/>
<reference evidence="2" key="2">
    <citation type="journal article" date="2007" name="Science">
        <title>Draft genome sequence of the sexually transmitted pathogen Trichomonas vaginalis.</title>
        <authorList>
            <person name="Carlton J.M."/>
            <person name="Hirt R.P."/>
            <person name="Silva J.C."/>
            <person name="Delcher A.L."/>
            <person name="Schatz M."/>
            <person name="Zhao Q."/>
            <person name="Wortman J.R."/>
            <person name="Bidwell S.L."/>
            <person name="Alsmark U.C.M."/>
            <person name="Besteiro S."/>
            <person name="Sicheritz-Ponten T."/>
            <person name="Noel C.J."/>
            <person name="Dacks J.B."/>
            <person name="Foster P.G."/>
            <person name="Simillion C."/>
            <person name="Van de Peer Y."/>
            <person name="Miranda-Saavedra D."/>
            <person name="Barton G.J."/>
            <person name="Westrop G.D."/>
            <person name="Mueller S."/>
            <person name="Dessi D."/>
            <person name="Fiori P.L."/>
            <person name="Ren Q."/>
            <person name="Paulsen I."/>
            <person name="Zhang H."/>
            <person name="Bastida-Corcuera F.D."/>
            <person name="Simoes-Barbosa A."/>
            <person name="Brown M.T."/>
            <person name="Hayes R.D."/>
            <person name="Mukherjee M."/>
            <person name="Okumura C.Y."/>
            <person name="Schneider R."/>
            <person name="Smith A.J."/>
            <person name="Vanacova S."/>
            <person name="Villalvazo M."/>
            <person name="Haas B.J."/>
            <person name="Pertea M."/>
            <person name="Feldblyum T.V."/>
            <person name="Utterback T.R."/>
            <person name="Shu C.L."/>
            <person name="Osoegawa K."/>
            <person name="de Jong P.J."/>
            <person name="Hrdy I."/>
            <person name="Horvathova L."/>
            <person name="Zubacova Z."/>
            <person name="Dolezal P."/>
            <person name="Malik S.B."/>
            <person name="Logsdon J.M. Jr."/>
            <person name="Henze K."/>
            <person name="Gupta A."/>
            <person name="Wang C.C."/>
            <person name="Dunne R.L."/>
            <person name="Upcroft J.A."/>
            <person name="Upcroft P."/>
            <person name="White O."/>
            <person name="Salzberg S.L."/>
            <person name="Tang P."/>
            <person name="Chiu C.-H."/>
            <person name="Lee Y.-S."/>
            <person name="Embley T.M."/>
            <person name="Coombs G.H."/>
            <person name="Mottram J.C."/>
            <person name="Tachezy J."/>
            <person name="Fraser-Liggett C.M."/>
            <person name="Johnson P.J."/>
        </authorList>
    </citation>
    <scope>NUCLEOTIDE SEQUENCE [LARGE SCALE GENOMIC DNA]</scope>
    <source>
        <strain evidence="2">G3</strain>
    </source>
</reference>
<evidence type="ECO:0000313" key="3">
    <source>
        <dbReference type="Proteomes" id="UP000001542"/>
    </source>
</evidence>
<dbReference type="RefSeq" id="XP_001312430.1">
    <property type="nucleotide sequence ID" value="XM_001312429.1"/>
</dbReference>
<dbReference type="OrthoDB" id="10624356at2759"/>
<feature type="coiled-coil region" evidence="1">
    <location>
        <begin position="101"/>
        <end position="176"/>
    </location>
</feature>
<dbReference type="AlphaFoldDB" id="A2F6E2"/>
<dbReference type="KEGG" id="tva:4757311"/>
<keyword evidence="1" id="KW-0175">Coiled coil</keyword>
<dbReference type="InParanoid" id="A2F6E2"/>
<keyword evidence="3" id="KW-1185">Reference proteome</keyword>
<gene>
    <name evidence="2" type="ORF">TVAG_139980</name>
</gene>
<proteinExistence type="predicted"/>
<accession>A2F6E2</accession>
<evidence type="ECO:0000256" key="1">
    <source>
        <dbReference type="SAM" id="Coils"/>
    </source>
</evidence>
<evidence type="ECO:0000313" key="2">
    <source>
        <dbReference type="EMBL" id="EAX99500.1"/>
    </source>
</evidence>
<name>A2F6E2_TRIV3</name>
<dbReference type="VEuPathDB" id="TrichDB:TVAG_139980"/>
<dbReference type="EMBL" id="DS113635">
    <property type="protein sequence ID" value="EAX99500.1"/>
    <property type="molecule type" value="Genomic_DNA"/>
</dbReference>
<protein>
    <submittedName>
        <fullName evidence="2">Uncharacterized protein</fullName>
    </submittedName>
</protein>
<dbReference type="VEuPathDB" id="TrichDB:TVAGG3_0415090"/>
<dbReference type="Proteomes" id="UP000001542">
    <property type="component" value="Unassembled WGS sequence"/>
</dbReference>
<sequence>MIGNLISKLKSVIDSFPELTALTNEIDNIQKAENKRLAGLQQAFGSNLSEFAKSTGDEIKVPLLELQNSANMQVSLLRRLLTSTSSFPSDIKQISSFHDNIEKHRAALQASQTKLQQKEKEVQKMSEMLDREQKKQLTLFERSNTQAKLDECSLKMQEYIDENQRLLVEVHQLEYEYRKTIMQIVITAYETFSTANYRAYSEFPNTSSKIEAFAKQITAQTDISCEDLQKQLNIYDHELDLIKNEEDPKPR</sequence>